<evidence type="ECO:0000313" key="1">
    <source>
        <dbReference type="EMBL" id="KAA0893475.1"/>
    </source>
</evidence>
<evidence type="ECO:0000313" key="2">
    <source>
        <dbReference type="Proteomes" id="UP000324298"/>
    </source>
</evidence>
<protein>
    <submittedName>
        <fullName evidence="1">Uncharacterized protein</fullName>
    </submittedName>
</protein>
<gene>
    <name evidence="1" type="ORF">ET418_06620</name>
</gene>
<sequence>MTCPVCNTNGHYFGIDSAADGSAENVVTCLFCGTTRTTDSTLTETIKNGKEKSFLKAFSKYTENDDFHLAA</sequence>
<dbReference type="Proteomes" id="UP000324298">
    <property type="component" value="Unassembled WGS sequence"/>
</dbReference>
<comment type="caution">
    <text evidence="1">The sequence shown here is derived from an EMBL/GenBank/DDBJ whole genome shotgun (WGS) entry which is preliminary data.</text>
</comment>
<dbReference type="RefSeq" id="WP_149306790.1">
    <property type="nucleotide sequence ID" value="NZ_SRSD01000003.1"/>
</dbReference>
<organism evidence="1 2">
    <name type="scientific">Oryzomonas rubra</name>
    <dbReference type="NCBI Taxonomy" id="2509454"/>
    <lineage>
        <taxon>Bacteria</taxon>
        <taxon>Pseudomonadati</taxon>
        <taxon>Thermodesulfobacteriota</taxon>
        <taxon>Desulfuromonadia</taxon>
        <taxon>Geobacterales</taxon>
        <taxon>Geobacteraceae</taxon>
        <taxon>Oryzomonas</taxon>
    </lineage>
</organism>
<accession>A0A5A9XLR4</accession>
<proteinExistence type="predicted"/>
<dbReference type="EMBL" id="SRSD01000003">
    <property type="protein sequence ID" value="KAA0893475.1"/>
    <property type="molecule type" value="Genomic_DNA"/>
</dbReference>
<reference evidence="1 2" key="1">
    <citation type="submission" date="2019-04" db="EMBL/GenBank/DDBJ databases">
        <title>Geobacter ruber sp. nov., ferric-reducing bacteria isolated from paddy soil.</title>
        <authorList>
            <person name="Xu Z."/>
            <person name="Masuda Y."/>
            <person name="Itoh H."/>
            <person name="Senoo K."/>
        </authorList>
    </citation>
    <scope>NUCLEOTIDE SEQUENCE [LARGE SCALE GENOMIC DNA]</scope>
    <source>
        <strain evidence="1 2">Red88</strain>
    </source>
</reference>
<name>A0A5A9XLR4_9BACT</name>
<dbReference type="AlphaFoldDB" id="A0A5A9XLR4"/>
<keyword evidence="2" id="KW-1185">Reference proteome</keyword>
<dbReference type="OrthoDB" id="5397919at2"/>